<dbReference type="Proteomes" id="UP001550535">
    <property type="component" value="Unassembled WGS sequence"/>
</dbReference>
<dbReference type="Pfam" id="PF21043">
    <property type="entry name" value="Rv3651-like_C"/>
    <property type="match status" value="1"/>
</dbReference>
<dbReference type="RefSeq" id="WP_357991540.1">
    <property type="nucleotide sequence ID" value="NZ_JBEYBR010000031.1"/>
</dbReference>
<gene>
    <name evidence="3" type="ORF">ABZ507_13985</name>
</gene>
<keyword evidence="4" id="KW-1185">Reference proteome</keyword>
<reference evidence="3 4" key="1">
    <citation type="submission" date="2024-06" db="EMBL/GenBank/DDBJ databases">
        <title>The Natural Products Discovery Center: Release of the First 8490 Sequenced Strains for Exploring Actinobacteria Biosynthetic Diversity.</title>
        <authorList>
            <person name="Kalkreuter E."/>
            <person name="Kautsar S.A."/>
            <person name="Yang D."/>
            <person name="Bader C.D."/>
            <person name="Teijaro C.N."/>
            <person name="Fluegel L."/>
            <person name="Davis C.M."/>
            <person name="Simpson J.R."/>
            <person name="Lauterbach L."/>
            <person name="Steele A.D."/>
            <person name="Gui C."/>
            <person name="Meng S."/>
            <person name="Li G."/>
            <person name="Viehrig K."/>
            <person name="Ye F."/>
            <person name="Su P."/>
            <person name="Kiefer A.F."/>
            <person name="Nichols A."/>
            <person name="Cepeda A.J."/>
            <person name="Yan W."/>
            <person name="Fan B."/>
            <person name="Jiang Y."/>
            <person name="Adhikari A."/>
            <person name="Zheng C.-J."/>
            <person name="Schuster L."/>
            <person name="Cowan T.M."/>
            <person name="Smanski M.J."/>
            <person name="Chevrette M.G."/>
            <person name="De Carvalho L.P.S."/>
            <person name="Shen B."/>
        </authorList>
    </citation>
    <scope>NUCLEOTIDE SEQUENCE [LARGE SCALE GENOMIC DNA]</scope>
    <source>
        <strain evidence="3 4">NPDC019434</strain>
    </source>
</reference>
<evidence type="ECO:0000259" key="1">
    <source>
        <dbReference type="Pfam" id="PF18007"/>
    </source>
</evidence>
<evidence type="ECO:0000313" key="3">
    <source>
        <dbReference type="EMBL" id="MEU2122921.1"/>
    </source>
</evidence>
<evidence type="ECO:0000313" key="4">
    <source>
        <dbReference type="Proteomes" id="UP001550535"/>
    </source>
</evidence>
<dbReference type="Pfam" id="PF18007">
    <property type="entry name" value="Rv3651-like_N"/>
    <property type="match status" value="1"/>
</dbReference>
<organism evidence="3 4">
    <name type="scientific">Nocardia niwae</name>
    <dbReference type="NCBI Taxonomy" id="626084"/>
    <lineage>
        <taxon>Bacteria</taxon>
        <taxon>Bacillati</taxon>
        <taxon>Actinomycetota</taxon>
        <taxon>Actinomycetes</taxon>
        <taxon>Mycobacteriales</taxon>
        <taxon>Nocardiaceae</taxon>
        <taxon>Nocardia</taxon>
    </lineage>
</organism>
<dbReference type="InterPro" id="IPR048578">
    <property type="entry name" value="Rv3651-like_C"/>
</dbReference>
<comment type="caution">
    <text evidence="3">The sequence shown here is derived from an EMBL/GenBank/DDBJ whole genome shotgun (WGS) entry which is preliminary data.</text>
</comment>
<proteinExistence type="predicted"/>
<feature type="domain" description="Rv3651-like C-terminal" evidence="2">
    <location>
        <begin position="245"/>
        <end position="346"/>
    </location>
</feature>
<feature type="domain" description="Rv3651-like N-terminal" evidence="1">
    <location>
        <begin position="22"/>
        <end position="111"/>
    </location>
</feature>
<dbReference type="InterPro" id="IPR041458">
    <property type="entry name" value="Rv3651-like_N"/>
</dbReference>
<evidence type="ECO:0000259" key="2">
    <source>
        <dbReference type="Pfam" id="PF21043"/>
    </source>
</evidence>
<sequence length="349" mass="37716">MGDDRGSAPRRWWRAGASAVTKWILLECFSGFPGRVIAVGSAPKSFVPLTNIVRNPSSLADAESALRQACATGVPVAWVSGDGRRTVRAEPLLIAPRKTHAVRLWVGPRQEAVAAADPMGAWHFDLTTNRSVRSTDLLDLYGVAPRDRAAELAIAGAFTRLVTNRDESEALAKIVNSAPGTEHQAVWTIRRDDGALRAGHFACRIVTEPDDAGEPHVLLRGVTQDIGASTAVSAAPPPAILEYAVLEAATEPGEYRAIVNLRSLRLIRWIGPPMPDIAWEDLPGQPRPQIHPDDLAAAKTLSRDLARHRTEGTVRLRRLDGGWQLVRIRAALMALDQHTTAGLATVTVV</sequence>
<name>A0ABV2XAU2_9NOCA</name>
<accession>A0ABV2XAU2</accession>
<dbReference type="EMBL" id="JBEYBR010000031">
    <property type="protein sequence ID" value="MEU2122921.1"/>
    <property type="molecule type" value="Genomic_DNA"/>
</dbReference>
<protein>
    <submittedName>
        <fullName evidence="3">GAF domain-containing protein</fullName>
    </submittedName>
</protein>